<reference evidence="2" key="1">
    <citation type="journal article" date="2020" name="mSystems">
        <title>Genome- and Community-Level Interaction Insights into Carbon Utilization and Element Cycling Functions of Hydrothermarchaeota in Hydrothermal Sediment.</title>
        <authorList>
            <person name="Zhou Z."/>
            <person name="Liu Y."/>
            <person name="Xu W."/>
            <person name="Pan J."/>
            <person name="Luo Z.H."/>
            <person name="Li M."/>
        </authorList>
    </citation>
    <scope>NUCLEOTIDE SEQUENCE [LARGE SCALE GENOMIC DNA]</scope>
    <source>
        <strain evidence="2">HyVt-483</strain>
    </source>
</reference>
<proteinExistence type="predicted"/>
<protein>
    <submittedName>
        <fullName evidence="2">Uncharacterized protein</fullName>
    </submittedName>
</protein>
<evidence type="ECO:0000256" key="1">
    <source>
        <dbReference type="SAM" id="SignalP"/>
    </source>
</evidence>
<dbReference type="AlphaFoldDB" id="A0A7C3GEP1"/>
<keyword evidence="1" id="KW-0732">Signal</keyword>
<dbReference type="EMBL" id="DRMH01000058">
    <property type="protein sequence ID" value="HFC97718.1"/>
    <property type="molecule type" value="Genomic_DNA"/>
</dbReference>
<dbReference type="Proteomes" id="UP000886043">
    <property type="component" value="Unassembled WGS sequence"/>
</dbReference>
<gene>
    <name evidence="2" type="ORF">ENJ40_04575</name>
</gene>
<feature type="chain" id="PRO_5028069973" evidence="1">
    <location>
        <begin position="23"/>
        <end position="129"/>
    </location>
</feature>
<name>A0A7C3GEP1_9BACT</name>
<evidence type="ECO:0000313" key="2">
    <source>
        <dbReference type="EMBL" id="HFC97718.1"/>
    </source>
</evidence>
<feature type="signal peptide" evidence="1">
    <location>
        <begin position="1"/>
        <end position="22"/>
    </location>
</feature>
<accession>A0A7C3GEP1</accession>
<organism evidence="2">
    <name type="scientific">Thermosulfurimonas dismutans</name>
    <dbReference type="NCBI Taxonomy" id="999894"/>
    <lineage>
        <taxon>Bacteria</taxon>
        <taxon>Pseudomonadati</taxon>
        <taxon>Thermodesulfobacteriota</taxon>
        <taxon>Thermodesulfobacteria</taxon>
        <taxon>Thermodesulfobacteriales</taxon>
        <taxon>Thermodesulfobacteriaceae</taxon>
        <taxon>Thermosulfurimonas</taxon>
    </lineage>
</organism>
<sequence>MKRLLLLTVFLGILSLGTPARAAVLSTHSKEVYAVYIVPAPKAFPTELGYVITNFGPGNINFLERVDVVVDKEGRVQGIQLVYTPPDGFKRHVFLAGRRTLIVQEARPGSLKKRVLFRVITTEELSQLD</sequence>
<comment type="caution">
    <text evidence="2">The sequence shown here is derived from an EMBL/GenBank/DDBJ whole genome shotgun (WGS) entry which is preliminary data.</text>
</comment>